<sequence length="407" mass="46158">MEIISNSCFIKLVVAFLVIAFNCSVGTASDKQDTDLKKVASANNEFALNLYQNLASSNTKNLFFSPISIFIALGMLYDGASGETASELRKALGFEKIGFSDEDIDSTFNYLLTKVFTSTKDYTLTNANAILIDKRLNMRTEYKNKMQNYFNAQIEDVDFREESSKVKQIINNWVNSKTNGKIPRLVENLSRDTIIALLNAVYFKGTWVTPFKRSSTKPAEFYNYGQKSDAKMVPTMHMKSRILFASSPDWEIVELPYVGDNLSMMIILPDEKKNLQDLESNLSFQQIFEIRRKLRRTTVTLSLPKLRMESSFDLTKPLTSMGFQNIFKEADFSGMVEELKARVSKVEHKALVEVTEKGTEAAAVTGVFIVPMRASWPKTFKVNRPFLFTIIDTKSNSILFIGRVMSL</sequence>
<feature type="domain" description="Serpin" evidence="6">
    <location>
        <begin position="48"/>
        <end position="407"/>
    </location>
</feature>
<evidence type="ECO:0000313" key="8">
    <source>
        <dbReference type="Proteomes" id="UP000887116"/>
    </source>
</evidence>
<feature type="signal peptide" evidence="5">
    <location>
        <begin position="1"/>
        <end position="28"/>
    </location>
</feature>
<dbReference type="CDD" id="cd19577">
    <property type="entry name" value="serpinJ_IRS-2-like"/>
    <property type="match status" value="1"/>
</dbReference>
<protein>
    <submittedName>
        <fullName evidence="7">Serpin B4</fullName>
    </submittedName>
</protein>
<evidence type="ECO:0000313" key="7">
    <source>
        <dbReference type="EMBL" id="GFR30157.1"/>
    </source>
</evidence>
<evidence type="ECO:0000256" key="4">
    <source>
        <dbReference type="RuleBase" id="RU000411"/>
    </source>
</evidence>
<dbReference type="InterPro" id="IPR036186">
    <property type="entry name" value="Serpin_sf"/>
</dbReference>
<dbReference type="EMBL" id="BMAO01029215">
    <property type="protein sequence ID" value="GFR30157.1"/>
    <property type="molecule type" value="Genomic_DNA"/>
</dbReference>
<dbReference type="AlphaFoldDB" id="A0A8X6M321"/>
<dbReference type="OrthoDB" id="6515587at2759"/>
<dbReference type="InterPro" id="IPR000215">
    <property type="entry name" value="Serpin_fam"/>
</dbReference>
<evidence type="ECO:0000259" key="6">
    <source>
        <dbReference type="SMART" id="SM00093"/>
    </source>
</evidence>
<evidence type="ECO:0000256" key="1">
    <source>
        <dbReference type="ARBA" id="ARBA00009500"/>
    </source>
</evidence>
<dbReference type="Gene3D" id="3.30.497.10">
    <property type="entry name" value="Antithrombin, subunit I, domain 2"/>
    <property type="match status" value="1"/>
</dbReference>
<dbReference type="SMART" id="SM00093">
    <property type="entry name" value="SERPIN"/>
    <property type="match status" value="1"/>
</dbReference>
<feature type="chain" id="PRO_5036450792" evidence="5">
    <location>
        <begin position="29"/>
        <end position="407"/>
    </location>
</feature>
<evidence type="ECO:0000256" key="3">
    <source>
        <dbReference type="ARBA" id="ARBA00022900"/>
    </source>
</evidence>
<keyword evidence="3" id="KW-0722">Serine protease inhibitor</keyword>
<dbReference type="Pfam" id="PF00079">
    <property type="entry name" value="Serpin"/>
    <property type="match status" value="1"/>
</dbReference>
<dbReference type="Gene3D" id="2.30.39.10">
    <property type="entry name" value="Alpha-1-antitrypsin, domain 1"/>
    <property type="match status" value="1"/>
</dbReference>
<proteinExistence type="inferred from homology"/>
<dbReference type="GO" id="GO:0005615">
    <property type="term" value="C:extracellular space"/>
    <property type="evidence" value="ECO:0007669"/>
    <property type="project" value="InterPro"/>
</dbReference>
<dbReference type="PROSITE" id="PS00284">
    <property type="entry name" value="SERPIN"/>
    <property type="match status" value="1"/>
</dbReference>
<dbReference type="SUPFAM" id="SSF56574">
    <property type="entry name" value="Serpins"/>
    <property type="match status" value="1"/>
</dbReference>
<accession>A0A8X6M321</accession>
<keyword evidence="5" id="KW-0732">Signal</keyword>
<dbReference type="InterPro" id="IPR042178">
    <property type="entry name" value="Serpin_sf_1"/>
</dbReference>
<organism evidence="7 8">
    <name type="scientific">Trichonephila clavata</name>
    <name type="common">Joro spider</name>
    <name type="synonym">Nephila clavata</name>
    <dbReference type="NCBI Taxonomy" id="2740835"/>
    <lineage>
        <taxon>Eukaryota</taxon>
        <taxon>Metazoa</taxon>
        <taxon>Ecdysozoa</taxon>
        <taxon>Arthropoda</taxon>
        <taxon>Chelicerata</taxon>
        <taxon>Arachnida</taxon>
        <taxon>Araneae</taxon>
        <taxon>Araneomorphae</taxon>
        <taxon>Entelegynae</taxon>
        <taxon>Araneoidea</taxon>
        <taxon>Nephilidae</taxon>
        <taxon>Trichonephila</taxon>
    </lineage>
</organism>
<name>A0A8X6M321_TRICU</name>
<keyword evidence="2" id="KW-0646">Protease inhibitor</keyword>
<dbReference type="InterPro" id="IPR023795">
    <property type="entry name" value="Serpin_CS"/>
</dbReference>
<reference evidence="7" key="1">
    <citation type="submission" date="2020-07" db="EMBL/GenBank/DDBJ databases">
        <title>Multicomponent nature underlies the extraordinary mechanical properties of spider dragline silk.</title>
        <authorList>
            <person name="Kono N."/>
            <person name="Nakamura H."/>
            <person name="Mori M."/>
            <person name="Yoshida Y."/>
            <person name="Ohtoshi R."/>
            <person name="Malay A.D."/>
            <person name="Moran D.A.P."/>
            <person name="Tomita M."/>
            <person name="Numata K."/>
            <person name="Arakawa K."/>
        </authorList>
    </citation>
    <scope>NUCLEOTIDE SEQUENCE</scope>
</reference>
<dbReference type="FunFam" id="3.30.497.10:FF:000001">
    <property type="entry name" value="Serine protease inhibitor"/>
    <property type="match status" value="1"/>
</dbReference>
<gene>
    <name evidence="7" type="primary">SERPINB4</name>
    <name evidence="7" type="ORF">TNCT_533231</name>
</gene>
<evidence type="ECO:0000256" key="2">
    <source>
        <dbReference type="ARBA" id="ARBA00022690"/>
    </source>
</evidence>
<dbReference type="InterPro" id="IPR042185">
    <property type="entry name" value="Serpin_sf_2"/>
</dbReference>
<dbReference type="InterPro" id="IPR023796">
    <property type="entry name" value="Serpin_dom"/>
</dbReference>
<dbReference type="PANTHER" id="PTHR11461:SF211">
    <property type="entry name" value="GH10112P-RELATED"/>
    <property type="match status" value="1"/>
</dbReference>
<keyword evidence="8" id="KW-1185">Reference proteome</keyword>
<comment type="similarity">
    <text evidence="1 4">Belongs to the serpin family.</text>
</comment>
<dbReference type="GO" id="GO:0004867">
    <property type="term" value="F:serine-type endopeptidase inhibitor activity"/>
    <property type="evidence" value="ECO:0007669"/>
    <property type="project" value="UniProtKB-KW"/>
</dbReference>
<evidence type="ECO:0000256" key="5">
    <source>
        <dbReference type="SAM" id="SignalP"/>
    </source>
</evidence>
<dbReference type="PANTHER" id="PTHR11461">
    <property type="entry name" value="SERINE PROTEASE INHIBITOR, SERPIN"/>
    <property type="match status" value="1"/>
</dbReference>
<comment type="caution">
    <text evidence="7">The sequence shown here is derived from an EMBL/GenBank/DDBJ whole genome shotgun (WGS) entry which is preliminary data.</text>
</comment>
<dbReference type="Proteomes" id="UP000887116">
    <property type="component" value="Unassembled WGS sequence"/>
</dbReference>